<evidence type="ECO:0000256" key="2">
    <source>
        <dbReference type="ARBA" id="ARBA00022475"/>
    </source>
</evidence>
<reference evidence="8 9" key="1">
    <citation type="submission" date="2023-07" db="EMBL/GenBank/DDBJ databases">
        <title>Sorghum-associated microbial communities from plants grown in Nebraska, USA.</title>
        <authorList>
            <person name="Schachtman D."/>
        </authorList>
    </citation>
    <scope>NUCLEOTIDE SEQUENCE [LARGE SCALE GENOMIC DNA]</scope>
    <source>
        <strain evidence="8 9">2980</strain>
    </source>
</reference>
<evidence type="ECO:0000313" key="8">
    <source>
        <dbReference type="EMBL" id="MDR6865459.1"/>
    </source>
</evidence>
<gene>
    <name evidence="8" type="ORF">J2Y69_000041</name>
</gene>
<dbReference type="PANTHER" id="PTHR35007">
    <property type="entry name" value="INTEGRAL MEMBRANE PROTEIN-RELATED"/>
    <property type="match status" value="1"/>
</dbReference>
<dbReference type="Pfam" id="PF00482">
    <property type="entry name" value="T2SSF"/>
    <property type="match status" value="1"/>
</dbReference>
<dbReference type="EMBL" id="JAVDUM010000001">
    <property type="protein sequence ID" value="MDR6865459.1"/>
    <property type="molecule type" value="Genomic_DNA"/>
</dbReference>
<protein>
    <submittedName>
        <fullName evidence="8">Tight adherence protein C</fullName>
    </submittedName>
</protein>
<dbReference type="PANTHER" id="PTHR35007:SF4">
    <property type="entry name" value="CONSERVED TRANSMEMBRANE PROTEIN-RELATED"/>
    <property type="match status" value="1"/>
</dbReference>
<evidence type="ECO:0000256" key="5">
    <source>
        <dbReference type="ARBA" id="ARBA00023136"/>
    </source>
</evidence>
<evidence type="ECO:0000259" key="7">
    <source>
        <dbReference type="Pfam" id="PF00482"/>
    </source>
</evidence>
<feature type="transmembrane region" description="Helical" evidence="6">
    <location>
        <begin position="104"/>
        <end position="125"/>
    </location>
</feature>
<evidence type="ECO:0000313" key="9">
    <source>
        <dbReference type="Proteomes" id="UP001259347"/>
    </source>
</evidence>
<comment type="subcellular location">
    <subcellularLocation>
        <location evidence="1">Cell membrane</location>
        <topology evidence="1">Multi-pass membrane protein</topology>
    </subcellularLocation>
</comment>
<dbReference type="InterPro" id="IPR018076">
    <property type="entry name" value="T2SS_GspF_dom"/>
</dbReference>
<organism evidence="8 9">
    <name type="scientific">Microbacterium resistens</name>
    <dbReference type="NCBI Taxonomy" id="156977"/>
    <lineage>
        <taxon>Bacteria</taxon>
        <taxon>Bacillati</taxon>
        <taxon>Actinomycetota</taxon>
        <taxon>Actinomycetes</taxon>
        <taxon>Micrococcales</taxon>
        <taxon>Microbacteriaceae</taxon>
        <taxon>Microbacterium</taxon>
    </lineage>
</organism>
<name>A0ABU1S765_9MICO</name>
<feature type="domain" description="Type II secretion system protein GspF" evidence="7">
    <location>
        <begin position="169"/>
        <end position="293"/>
    </location>
</feature>
<dbReference type="Proteomes" id="UP001259347">
    <property type="component" value="Unassembled WGS sequence"/>
</dbReference>
<feature type="transmembrane region" description="Helical" evidence="6">
    <location>
        <begin position="6"/>
        <end position="25"/>
    </location>
</feature>
<keyword evidence="2" id="KW-1003">Cell membrane</keyword>
<dbReference type="InterPro" id="IPR042094">
    <property type="entry name" value="T2SS_GspF_sf"/>
</dbReference>
<keyword evidence="4 6" id="KW-1133">Transmembrane helix</keyword>
<keyword evidence="5 6" id="KW-0472">Membrane</keyword>
<proteinExistence type="predicted"/>
<evidence type="ECO:0000256" key="3">
    <source>
        <dbReference type="ARBA" id="ARBA00022692"/>
    </source>
</evidence>
<dbReference type="RefSeq" id="WP_310016464.1">
    <property type="nucleotide sequence ID" value="NZ_JAVDUM010000001.1"/>
</dbReference>
<evidence type="ECO:0000256" key="4">
    <source>
        <dbReference type="ARBA" id="ARBA00022989"/>
    </source>
</evidence>
<evidence type="ECO:0000256" key="1">
    <source>
        <dbReference type="ARBA" id="ARBA00004651"/>
    </source>
</evidence>
<feature type="transmembrane region" description="Helical" evidence="6">
    <location>
        <begin position="131"/>
        <end position="150"/>
    </location>
</feature>
<comment type="caution">
    <text evidence="8">The sequence shown here is derived from an EMBL/GenBank/DDBJ whole genome shotgun (WGS) entry which is preliminary data.</text>
</comment>
<keyword evidence="9" id="KW-1185">Reference proteome</keyword>
<keyword evidence="3 6" id="KW-0812">Transmembrane</keyword>
<dbReference type="Gene3D" id="1.20.81.30">
    <property type="entry name" value="Type II secretion system (T2SS), domain F"/>
    <property type="match status" value="1"/>
</dbReference>
<evidence type="ECO:0000256" key="6">
    <source>
        <dbReference type="SAM" id="Phobius"/>
    </source>
</evidence>
<feature type="transmembrane region" description="Helical" evidence="6">
    <location>
        <begin position="275"/>
        <end position="301"/>
    </location>
</feature>
<accession>A0ABU1S765</accession>
<sequence>MSPISALAVSVLLGGALAAGVLMAFSSFPRWRSSSLIVRIAPHLRDVVDLPEARSGHRPVGGGLMAGIAARLPRALGGGDAAIAVRLAQAGVRSVPASFRIRQLGWALGGLGAGAVITIVLALAGRMSLPAVLLPVLCACGAGLACDALLKMRARSRVARLGEEMPTVLEFLALSLSAGEGLPDALRRVASVGSGELSGELRDVLLAVGTGSGLADALGECARRLQIPALSRAVDQIVAALERGAPLASVLQAQASDAREETKRGLIERAGRKEIYMLVPLVFLILPLSVIFAVFPGVFVLRLGIG</sequence>